<reference evidence="3 4" key="1">
    <citation type="submission" date="2014-09" db="EMBL/GenBank/DDBJ databases">
        <title>Cedecea neteri SSMD04 Genome Sequencing.</title>
        <authorList>
            <person name="Tan J.-Y."/>
        </authorList>
    </citation>
    <scope>NUCLEOTIDE SEQUENCE [LARGE SCALE GENOMIC DNA]</scope>
    <source>
        <strain evidence="3 4">SSMD04</strain>
    </source>
</reference>
<keyword evidence="1" id="KW-0732">Signal</keyword>
<evidence type="ECO:0000313" key="3">
    <source>
        <dbReference type="EMBL" id="AIR05955.1"/>
    </source>
</evidence>
<dbReference type="Proteomes" id="UP000029481">
    <property type="component" value="Chromosome"/>
</dbReference>
<sequence>MKKLSLAALTLFSALLNPMAKAASPLGEINVELRGNIVDYTCVIETASDNKTVKLGSWPTKQLRTAGSTTQAMPFNLKLTGCPPGGAASITFTGKDTGSGLLALNAASTAKNVAIELLNEDKSRLLLNNASKTMQVDANGDVTMKFWANYIATADNADAGLANADATFLINYN</sequence>
<feature type="signal peptide" evidence="1">
    <location>
        <begin position="1"/>
        <end position="22"/>
    </location>
</feature>
<dbReference type="Gene3D" id="2.60.40.1090">
    <property type="entry name" value="Fimbrial-type adhesion domain"/>
    <property type="match status" value="1"/>
</dbReference>
<evidence type="ECO:0000313" key="4">
    <source>
        <dbReference type="Proteomes" id="UP000029481"/>
    </source>
</evidence>
<feature type="domain" description="Fimbrial-type adhesion" evidence="2">
    <location>
        <begin position="32"/>
        <end position="172"/>
    </location>
</feature>
<dbReference type="GO" id="GO:0043709">
    <property type="term" value="P:cell adhesion involved in single-species biofilm formation"/>
    <property type="evidence" value="ECO:0007669"/>
    <property type="project" value="TreeGrafter"/>
</dbReference>
<name>A0A089RHL8_9ENTR</name>
<dbReference type="InterPro" id="IPR000259">
    <property type="entry name" value="Adhesion_dom_fimbrial"/>
</dbReference>
<keyword evidence="4" id="KW-1185">Reference proteome</keyword>
<dbReference type="KEGG" id="cnt:JT31_15430"/>
<dbReference type="InterPro" id="IPR050263">
    <property type="entry name" value="Bact_Fimbrial_Adh_Pro"/>
</dbReference>
<evidence type="ECO:0000256" key="1">
    <source>
        <dbReference type="SAM" id="SignalP"/>
    </source>
</evidence>
<dbReference type="SUPFAM" id="SSF49401">
    <property type="entry name" value="Bacterial adhesins"/>
    <property type="match status" value="1"/>
</dbReference>
<protein>
    <submittedName>
        <fullName evidence="3">Adhesin</fullName>
    </submittedName>
</protein>
<gene>
    <name evidence="3" type="primary">fimF</name>
    <name evidence="3" type="ORF">JT31_15430</name>
</gene>
<dbReference type="InterPro" id="IPR036937">
    <property type="entry name" value="Adhesion_dom_fimbrial_sf"/>
</dbReference>
<proteinExistence type="predicted"/>
<dbReference type="OrthoDB" id="6693398at2"/>
<dbReference type="InterPro" id="IPR008966">
    <property type="entry name" value="Adhesion_dom_sf"/>
</dbReference>
<dbReference type="GO" id="GO:0009289">
    <property type="term" value="C:pilus"/>
    <property type="evidence" value="ECO:0007669"/>
    <property type="project" value="InterPro"/>
</dbReference>
<organism evidence="3 4">
    <name type="scientific">Cedecea neteri</name>
    <dbReference type="NCBI Taxonomy" id="158822"/>
    <lineage>
        <taxon>Bacteria</taxon>
        <taxon>Pseudomonadati</taxon>
        <taxon>Pseudomonadota</taxon>
        <taxon>Gammaproteobacteria</taxon>
        <taxon>Enterobacterales</taxon>
        <taxon>Enterobacteriaceae</taxon>
        <taxon>Cedecea</taxon>
    </lineage>
</organism>
<dbReference type="RefSeq" id="WP_038478782.1">
    <property type="nucleotide sequence ID" value="NZ_CP009451.1"/>
</dbReference>
<dbReference type="EMBL" id="CP009451">
    <property type="protein sequence ID" value="AIR05955.1"/>
    <property type="molecule type" value="Genomic_DNA"/>
</dbReference>
<evidence type="ECO:0000259" key="2">
    <source>
        <dbReference type="Pfam" id="PF00419"/>
    </source>
</evidence>
<dbReference type="AlphaFoldDB" id="A0A089RHL8"/>
<accession>A0A089RHL8</accession>
<dbReference type="NCBIfam" id="NF007402">
    <property type="entry name" value="PRK09934.1"/>
    <property type="match status" value="1"/>
</dbReference>
<feature type="chain" id="PRO_5001849485" evidence="1">
    <location>
        <begin position="23"/>
        <end position="173"/>
    </location>
</feature>
<dbReference type="PANTHER" id="PTHR33420:SF4">
    <property type="entry name" value="FIMBRIAL-LIKE PROTEIN FIMF"/>
    <property type="match status" value="1"/>
</dbReference>
<dbReference type="Pfam" id="PF00419">
    <property type="entry name" value="Fimbrial"/>
    <property type="match status" value="1"/>
</dbReference>
<dbReference type="PANTHER" id="PTHR33420">
    <property type="entry name" value="FIMBRIAL SUBUNIT ELFA-RELATED"/>
    <property type="match status" value="1"/>
</dbReference>